<accession>D3RW63</accession>
<protein>
    <submittedName>
        <fullName evidence="1">Uncharacterized protein</fullName>
    </submittedName>
</protein>
<keyword evidence="1" id="KW-0614">Plasmid</keyword>
<keyword evidence="2" id="KW-1185">Reference proteome</keyword>
<name>D3RW63_ALLVD</name>
<organism evidence="1 2">
    <name type="scientific">Allochromatium vinosum (strain ATCC 17899 / DSM 180 / NBRC 103801 / NCIMB 10441 / D)</name>
    <name type="common">Chromatium vinosum</name>
    <dbReference type="NCBI Taxonomy" id="572477"/>
    <lineage>
        <taxon>Bacteria</taxon>
        <taxon>Pseudomonadati</taxon>
        <taxon>Pseudomonadota</taxon>
        <taxon>Gammaproteobacteria</taxon>
        <taxon>Chromatiales</taxon>
        <taxon>Chromatiaceae</taxon>
        <taxon>Allochromatium</taxon>
    </lineage>
</organism>
<dbReference type="Proteomes" id="UP000001441">
    <property type="component" value="Plasmid pALVIN01"/>
</dbReference>
<dbReference type="KEGG" id="alv:Alvin_3178"/>
<sequence>MANITANISINFDKPLTAYVLVMGGWYPTCFTPSGVVLLDRCVLSKLYLLKQKGIQIKSERDHHNKYWLNFLNRSDLILNPVLCEIESQYRRHPIFSEFRFSFDNACELIKSVLPESKIISYDDINYFAAFEAISERSNRFSKESQFLVDVSQLLKNRTSKKKIIEIENKIVEVYKSCGLNGFSIALILALSCLYEKEDGSQPLIGRKIIKPKENYSELDAYNSLSDIFALEILALSNGLGSSTLSYCTRDKNLAALWCSLKLTPGVWSNGVSKLEFLIDDKLFPRLSNERIAELKERIENSI</sequence>
<dbReference type="EMBL" id="CP001897">
    <property type="protein sequence ID" value="ADC64075.1"/>
    <property type="molecule type" value="Genomic_DNA"/>
</dbReference>
<gene>
    <name evidence="1" type="ordered locus">Alvin_3178</name>
</gene>
<reference evidence="1 2" key="1">
    <citation type="journal article" date="2011" name="Stand. Genomic Sci.">
        <title>Complete genome sequence of Allochromatium vinosum DSM 180(T).</title>
        <authorList>
            <person name="Weissgerber T."/>
            <person name="Zigann R."/>
            <person name="Bruce D."/>
            <person name="Chang Y.J."/>
            <person name="Detter J.C."/>
            <person name="Han C."/>
            <person name="Hauser L."/>
            <person name="Jeffries C.D."/>
            <person name="Land M."/>
            <person name="Munk A.C."/>
            <person name="Tapia R."/>
            <person name="Dahl C."/>
        </authorList>
    </citation>
    <scope>NUCLEOTIDE SEQUENCE [LARGE SCALE GENOMIC DNA]</scope>
    <source>
        <strain evidence="2">ATCC 17899 / DSM 180 / NBRC 103801 / NCIMB 10441 / D</strain>
        <plasmid evidence="2">Plasmid pALVIN01</plasmid>
    </source>
</reference>
<dbReference type="HOGENOM" id="CLU_917134_0_0_6"/>
<evidence type="ECO:0000313" key="1">
    <source>
        <dbReference type="EMBL" id="ADC64075.1"/>
    </source>
</evidence>
<dbReference type="AlphaFoldDB" id="D3RW63"/>
<proteinExistence type="predicted"/>
<geneLocation type="plasmid" evidence="1 2">
    <name>pALVIN01</name>
</geneLocation>
<evidence type="ECO:0000313" key="2">
    <source>
        <dbReference type="Proteomes" id="UP000001441"/>
    </source>
</evidence>